<protein>
    <recommendedName>
        <fullName evidence="3">Cupin domain-containing protein</fullName>
    </recommendedName>
</protein>
<name>K9P8N4_CYAGP</name>
<proteinExistence type="predicted"/>
<dbReference type="Proteomes" id="UP000010388">
    <property type="component" value="Chromosome"/>
</dbReference>
<evidence type="ECO:0000313" key="2">
    <source>
        <dbReference type="Proteomes" id="UP000010388"/>
    </source>
</evidence>
<organism evidence="1 2">
    <name type="scientific">Cyanobium gracile (strain ATCC 27147 / PCC 6307)</name>
    <dbReference type="NCBI Taxonomy" id="292564"/>
    <lineage>
        <taxon>Bacteria</taxon>
        <taxon>Bacillati</taxon>
        <taxon>Cyanobacteriota</taxon>
        <taxon>Cyanophyceae</taxon>
        <taxon>Synechococcales</taxon>
        <taxon>Prochlorococcaceae</taxon>
        <taxon>Cyanobium</taxon>
    </lineage>
</organism>
<dbReference type="eggNOG" id="COG1917">
    <property type="taxonomic scope" value="Bacteria"/>
</dbReference>
<accession>K9P8N4</accession>
<dbReference type="AlphaFoldDB" id="K9P8N4"/>
<dbReference type="RefSeq" id="WP_015110207.1">
    <property type="nucleotide sequence ID" value="NC_019675.1"/>
</dbReference>
<dbReference type="KEGG" id="cgc:Cyagr_2680"/>
<dbReference type="EMBL" id="CP003495">
    <property type="protein sequence ID" value="AFY29772.1"/>
    <property type="molecule type" value="Genomic_DNA"/>
</dbReference>
<evidence type="ECO:0000313" key="1">
    <source>
        <dbReference type="EMBL" id="AFY29772.1"/>
    </source>
</evidence>
<sequence length="61" mass="7226">MTRYLPTEEQCWTSLDVRAIPMQACRLWEGDHNVESGLYRLPAGLTIPSHRHRWHLRRRAG</sequence>
<evidence type="ECO:0008006" key="3">
    <source>
        <dbReference type="Google" id="ProtNLM"/>
    </source>
</evidence>
<dbReference type="HOGENOM" id="CLU_2914793_0_0_3"/>
<gene>
    <name evidence="1" type="ordered locus">Cyagr_2680</name>
</gene>
<reference evidence="2" key="1">
    <citation type="journal article" date="2013" name="Proc. Natl. Acad. Sci. U.S.A.">
        <title>Improving the coverage of the cyanobacterial phylum using diversity-driven genome sequencing.</title>
        <authorList>
            <person name="Shih P.M."/>
            <person name="Wu D."/>
            <person name="Latifi A."/>
            <person name="Axen S.D."/>
            <person name="Fewer D.P."/>
            <person name="Talla E."/>
            <person name="Calteau A."/>
            <person name="Cai F."/>
            <person name="Tandeau de Marsac N."/>
            <person name="Rippka R."/>
            <person name="Herdman M."/>
            <person name="Sivonen K."/>
            <person name="Coursin T."/>
            <person name="Laurent T."/>
            <person name="Goodwin L."/>
            <person name="Nolan M."/>
            <person name="Davenport K.W."/>
            <person name="Han C.S."/>
            <person name="Rubin E.M."/>
            <person name="Eisen J.A."/>
            <person name="Woyke T."/>
            <person name="Gugger M."/>
            <person name="Kerfeld C.A."/>
        </authorList>
    </citation>
    <scope>NUCLEOTIDE SEQUENCE [LARGE SCALE GENOMIC DNA]</scope>
    <source>
        <strain evidence="2">ATCC 27147 / PCC 6307</strain>
    </source>
</reference>